<name>A0ABT9FFH6_9GAMM</name>
<keyword evidence="3" id="KW-1185">Reference proteome</keyword>
<reference evidence="2" key="1">
    <citation type="submission" date="2023-07" db="EMBL/GenBank/DDBJ databases">
        <title>Genome content predicts the carbon catabolic preferences of heterotrophic bacteria.</title>
        <authorList>
            <person name="Gralka M."/>
        </authorList>
    </citation>
    <scope>NUCLEOTIDE SEQUENCE</scope>
    <source>
        <strain evidence="2">4G09</strain>
    </source>
</reference>
<keyword evidence="1" id="KW-1133">Transmembrane helix</keyword>
<comment type="caution">
    <text evidence="2">The sequence shown here is derived from an EMBL/GenBank/DDBJ whole genome shotgun (WGS) entry which is preliminary data.</text>
</comment>
<proteinExistence type="predicted"/>
<evidence type="ECO:0000313" key="3">
    <source>
        <dbReference type="Proteomes" id="UP001177212"/>
    </source>
</evidence>
<gene>
    <name evidence="2" type="ORF">Q8W34_12910</name>
</gene>
<keyword evidence="1" id="KW-0472">Membrane</keyword>
<sequence length="246" mass="27576">MGKKLITKVETVAYKEFALRIRIMNFIEKSNQVLLFIAAIVVIFAIGKSLISGLFKSGYSAPKVQVIEHSAAFDEEPKLQKNYIGQIKDVHILEITSDKIINQKPYRANAEIIVTSALSLSRNAVNLMFTKTGEKNKVLFKNNGLIVGFSPVQLKETSYQSVLSKNIYSVVQNDTNKDGFLNSDDQKELLVSEYDGSGLKSIMDNIEGYQLISNNTALIYTKPESETLYYIFDVLSGELVKLDTRL</sequence>
<dbReference type="EMBL" id="JAUYVT010000012">
    <property type="protein sequence ID" value="MDP2565538.1"/>
    <property type="molecule type" value="Genomic_DNA"/>
</dbReference>
<dbReference type="RefSeq" id="WP_305472341.1">
    <property type="nucleotide sequence ID" value="NZ_JAUYVT010000012.1"/>
</dbReference>
<protein>
    <submittedName>
        <fullName evidence="2">Uncharacterized protein</fullName>
    </submittedName>
</protein>
<feature type="transmembrane region" description="Helical" evidence="1">
    <location>
        <begin position="33"/>
        <end position="55"/>
    </location>
</feature>
<accession>A0ABT9FFH6</accession>
<evidence type="ECO:0000313" key="2">
    <source>
        <dbReference type="EMBL" id="MDP2565538.1"/>
    </source>
</evidence>
<keyword evidence="1" id="KW-0812">Transmembrane</keyword>
<organism evidence="2 3">
    <name type="scientific">Pseudoalteromonas marina</name>
    <dbReference type="NCBI Taxonomy" id="267375"/>
    <lineage>
        <taxon>Bacteria</taxon>
        <taxon>Pseudomonadati</taxon>
        <taxon>Pseudomonadota</taxon>
        <taxon>Gammaproteobacteria</taxon>
        <taxon>Alteromonadales</taxon>
        <taxon>Pseudoalteromonadaceae</taxon>
        <taxon>Pseudoalteromonas</taxon>
    </lineage>
</organism>
<evidence type="ECO:0000256" key="1">
    <source>
        <dbReference type="SAM" id="Phobius"/>
    </source>
</evidence>
<dbReference type="Proteomes" id="UP001177212">
    <property type="component" value="Unassembled WGS sequence"/>
</dbReference>